<gene>
    <name evidence="2" type="ORF">QLQ15_13010</name>
</gene>
<dbReference type="Proteomes" id="UP001321580">
    <property type="component" value="Unassembled WGS sequence"/>
</dbReference>
<evidence type="ECO:0000259" key="1">
    <source>
        <dbReference type="Pfam" id="PF03435"/>
    </source>
</evidence>
<dbReference type="Pfam" id="PF03435">
    <property type="entry name" value="Sacchrp_dh_NADP"/>
    <property type="match status" value="1"/>
</dbReference>
<dbReference type="RefSeq" id="WP_283213189.1">
    <property type="nucleotide sequence ID" value="NZ_JASGBI010000001.1"/>
</dbReference>
<evidence type="ECO:0000313" key="3">
    <source>
        <dbReference type="Proteomes" id="UP001321580"/>
    </source>
</evidence>
<dbReference type="PANTHER" id="PTHR43781:SF1">
    <property type="entry name" value="SACCHAROPINE DEHYDROGENASE"/>
    <property type="match status" value="1"/>
</dbReference>
<protein>
    <submittedName>
        <fullName evidence="2">Saccharopine dehydrogenase NADP-binding domain-containing protein</fullName>
    </submittedName>
</protein>
<proteinExistence type="predicted"/>
<evidence type="ECO:0000313" key="2">
    <source>
        <dbReference type="EMBL" id="MDI9239824.1"/>
    </source>
</evidence>
<keyword evidence="3" id="KW-1185">Reference proteome</keyword>
<name>A0ABT6XIC2_9GAMM</name>
<dbReference type="PANTHER" id="PTHR43781">
    <property type="entry name" value="SACCHAROPINE DEHYDROGENASE"/>
    <property type="match status" value="1"/>
</dbReference>
<dbReference type="InterPro" id="IPR005097">
    <property type="entry name" value="Sacchrp_dh_NADP-bd"/>
</dbReference>
<organism evidence="2 3">
    <name type="scientific">Lysobacter stagni</name>
    <dbReference type="NCBI Taxonomy" id="3045172"/>
    <lineage>
        <taxon>Bacteria</taxon>
        <taxon>Pseudomonadati</taxon>
        <taxon>Pseudomonadota</taxon>
        <taxon>Gammaproteobacteria</taxon>
        <taxon>Lysobacterales</taxon>
        <taxon>Lysobacteraceae</taxon>
        <taxon>Lysobacter</taxon>
    </lineage>
</organism>
<sequence length="338" mass="36686">MKPGPIAVYGAYGHTGRFIVDELLRRGWTPILSGRDATKLAAQVARHRHLEGRVAGIDDPASLDRAVHGAVAVINAAGPFLETGEPVLEAALRAGAHYFDTSAEQCAAWSVYERFDERAREAGTVAMPSVAFYGALAELLVMAAMDDWREADGIDIAVGLDSWHPTQGTRVTGERNHWPRWIVRDGSLQVVPSPPLTRAWRFPPPLGEQEVTMLPLSEIVAIARHVRCPRVHSYMNSAPLRDLRDPATPTPQAVDERGRSAQTFIVDVHVQRGAVTRRATVQGRDIYAVSAPLIVEAMERVVTGSVSARGARSAGQLFDARAFLASLAPEPFVLEVGA</sequence>
<reference evidence="2 3" key="1">
    <citation type="submission" date="2023-05" db="EMBL/GenBank/DDBJ databases">
        <title>Lysobacter sp. strain LF1 Genome sequencing and assembly.</title>
        <authorList>
            <person name="Jung Y."/>
        </authorList>
    </citation>
    <scope>NUCLEOTIDE SEQUENCE [LARGE SCALE GENOMIC DNA]</scope>
    <source>
        <strain evidence="2 3">LF1</strain>
    </source>
</reference>
<accession>A0ABT6XIC2</accession>
<dbReference type="EMBL" id="JASGBI010000001">
    <property type="protein sequence ID" value="MDI9239824.1"/>
    <property type="molecule type" value="Genomic_DNA"/>
</dbReference>
<comment type="caution">
    <text evidence="2">The sequence shown here is derived from an EMBL/GenBank/DDBJ whole genome shotgun (WGS) entry which is preliminary data.</text>
</comment>
<dbReference type="SUPFAM" id="SSF51735">
    <property type="entry name" value="NAD(P)-binding Rossmann-fold domains"/>
    <property type="match status" value="1"/>
</dbReference>
<dbReference type="InterPro" id="IPR036291">
    <property type="entry name" value="NAD(P)-bd_dom_sf"/>
</dbReference>
<dbReference type="Gene3D" id="3.40.50.720">
    <property type="entry name" value="NAD(P)-binding Rossmann-like Domain"/>
    <property type="match status" value="1"/>
</dbReference>
<feature type="domain" description="Saccharopine dehydrogenase NADP binding" evidence="1">
    <location>
        <begin position="6"/>
        <end position="127"/>
    </location>
</feature>